<gene>
    <name evidence="3" type="primary">smpB</name>
    <name evidence="5" type="ORF">FHR94_003042</name>
</gene>
<dbReference type="Pfam" id="PF01668">
    <property type="entry name" value="SmpB"/>
    <property type="match status" value="1"/>
</dbReference>
<dbReference type="PANTHER" id="PTHR30308">
    <property type="entry name" value="TMRNA-BINDING COMPONENT OF TRANS-TRANSLATION TAGGING COMPLEX"/>
    <property type="match status" value="1"/>
</dbReference>
<evidence type="ECO:0000256" key="2">
    <source>
        <dbReference type="ARBA" id="ARBA00022884"/>
    </source>
</evidence>
<dbReference type="NCBIfam" id="TIGR00086">
    <property type="entry name" value="smpB"/>
    <property type="match status" value="1"/>
</dbReference>
<dbReference type="AlphaFoldDB" id="A0A839V9G7"/>
<protein>
    <recommendedName>
        <fullName evidence="3">SsrA-binding protein</fullName>
    </recommendedName>
    <alternativeName>
        <fullName evidence="3">Small protein B</fullName>
    </alternativeName>
</protein>
<dbReference type="PANTHER" id="PTHR30308:SF2">
    <property type="entry name" value="SSRA-BINDING PROTEIN"/>
    <property type="match status" value="1"/>
</dbReference>
<dbReference type="InterPro" id="IPR023620">
    <property type="entry name" value="SmpB"/>
</dbReference>
<comment type="caution">
    <text evidence="5">The sequence shown here is derived from an EMBL/GenBank/DDBJ whole genome shotgun (WGS) entry which is preliminary data.</text>
</comment>
<feature type="region of interest" description="Disordered" evidence="4">
    <location>
        <begin position="138"/>
        <end position="165"/>
    </location>
</feature>
<dbReference type="GO" id="GO:0070930">
    <property type="term" value="P:trans-translation-dependent protein tagging"/>
    <property type="evidence" value="ECO:0007669"/>
    <property type="project" value="TreeGrafter"/>
</dbReference>
<dbReference type="InterPro" id="IPR000037">
    <property type="entry name" value="SsrA-bd_prot"/>
</dbReference>
<dbReference type="InterPro" id="IPR020081">
    <property type="entry name" value="SsrA-bd_prot_CS"/>
</dbReference>
<dbReference type="CDD" id="cd09294">
    <property type="entry name" value="SmpB"/>
    <property type="match status" value="1"/>
</dbReference>
<accession>A0A839V9G7</accession>
<evidence type="ECO:0000313" key="6">
    <source>
        <dbReference type="Proteomes" id="UP000547614"/>
    </source>
</evidence>
<dbReference type="GO" id="GO:0005829">
    <property type="term" value="C:cytosol"/>
    <property type="evidence" value="ECO:0007669"/>
    <property type="project" value="TreeGrafter"/>
</dbReference>
<keyword evidence="1 3" id="KW-0963">Cytoplasm</keyword>
<keyword evidence="2 3" id="KW-0694">RNA-binding</keyword>
<evidence type="ECO:0000313" key="5">
    <source>
        <dbReference type="EMBL" id="MBB3191771.1"/>
    </source>
</evidence>
<reference evidence="5 6" key="1">
    <citation type="submission" date="2020-08" db="EMBL/GenBank/DDBJ databases">
        <title>Genomic Encyclopedia of Type Strains, Phase III (KMG-III): the genomes of soil and plant-associated and newly described type strains.</title>
        <authorList>
            <person name="Whitman W."/>
        </authorList>
    </citation>
    <scope>NUCLEOTIDE SEQUENCE [LARGE SCALE GENOMIC DNA]</scope>
    <source>
        <strain evidence="5 6">CECT 7282</strain>
    </source>
</reference>
<dbReference type="NCBIfam" id="NF003843">
    <property type="entry name" value="PRK05422.1"/>
    <property type="match status" value="1"/>
</dbReference>
<name>A0A839V9G7_9GAMM</name>
<evidence type="ECO:0000256" key="4">
    <source>
        <dbReference type="SAM" id="MobiDB-lite"/>
    </source>
</evidence>
<dbReference type="GO" id="GO:0070929">
    <property type="term" value="P:trans-translation"/>
    <property type="evidence" value="ECO:0007669"/>
    <property type="project" value="UniProtKB-UniRule"/>
</dbReference>
<feature type="compositionally biased region" description="Basic and acidic residues" evidence="4">
    <location>
        <begin position="142"/>
        <end position="165"/>
    </location>
</feature>
<dbReference type="Gene3D" id="2.40.280.10">
    <property type="match status" value="1"/>
</dbReference>
<evidence type="ECO:0000256" key="1">
    <source>
        <dbReference type="ARBA" id="ARBA00022490"/>
    </source>
</evidence>
<proteinExistence type="inferred from homology"/>
<dbReference type="Proteomes" id="UP000547614">
    <property type="component" value="Unassembled WGS sequence"/>
</dbReference>
<dbReference type="PROSITE" id="PS01317">
    <property type="entry name" value="SSRP"/>
    <property type="match status" value="1"/>
</dbReference>
<comment type="similarity">
    <text evidence="3">Belongs to the SmpB family.</text>
</comment>
<dbReference type="EMBL" id="JACHXP010000017">
    <property type="protein sequence ID" value="MBB3191771.1"/>
    <property type="molecule type" value="Genomic_DNA"/>
</dbReference>
<comment type="function">
    <text evidence="3">Required for rescue of stalled ribosomes mediated by trans-translation. Binds to transfer-messenger RNA (tmRNA), required for stable association of tmRNA with ribosomes. tmRNA and SmpB together mimic tRNA shape, replacing the anticodon stem-loop with SmpB. tmRNA is encoded by the ssrA gene; the 2 termini fold to resemble tRNA(Ala) and it encodes a 'tag peptide', a short internal open reading frame. During trans-translation Ala-aminoacylated tmRNA acts like a tRNA, entering the A-site of stalled ribosomes, displacing the stalled mRNA. The ribosome then switches to translate the ORF on the tmRNA; the nascent peptide is terminated with the 'tag peptide' encoded by the tmRNA and targeted for degradation. The ribosome is freed to recommence translation, which seems to be the essential function of trans-translation.</text>
</comment>
<keyword evidence="6" id="KW-1185">Reference proteome</keyword>
<dbReference type="GO" id="GO:0003723">
    <property type="term" value="F:RNA binding"/>
    <property type="evidence" value="ECO:0007669"/>
    <property type="project" value="UniProtKB-UniRule"/>
</dbReference>
<dbReference type="RefSeq" id="WP_183326759.1">
    <property type="nucleotide sequence ID" value="NZ_JACHXP010000017.1"/>
</dbReference>
<dbReference type="SUPFAM" id="SSF74982">
    <property type="entry name" value="Small protein B (SmpB)"/>
    <property type="match status" value="1"/>
</dbReference>
<organism evidence="5 6">
    <name type="scientific">Halomonas cerina</name>
    <dbReference type="NCBI Taxonomy" id="447424"/>
    <lineage>
        <taxon>Bacteria</taxon>
        <taxon>Pseudomonadati</taxon>
        <taxon>Pseudomonadota</taxon>
        <taxon>Gammaproteobacteria</taxon>
        <taxon>Oceanospirillales</taxon>
        <taxon>Halomonadaceae</taxon>
        <taxon>Halomonas</taxon>
    </lineage>
</organism>
<sequence>MANKKGKGKGKGPGNNVIALNKKARFEYHIDETFEAGVALAGWEVKSMRAGKAQLTDTYILVKNGEAWLLGSHITPLNTASTHEVADPTRTRKLLLHRKEIAKIFSRTQDKGHTCVPLKLYWKGNLIKCELALVTGKKQHDKRATEKSRDWQRQKGRIMREQNKA</sequence>
<comment type="subcellular location">
    <subcellularLocation>
        <location evidence="3">Cytoplasm</location>
    </subcellularLocation>
    <text evidence="3">The tmRNA-SmpB complex associates with stalled 70S ribosomes.</text>
</comment>
<evidence type="ECO:0000256" key="3">
    <source>
        <dbReference type="HAMAP-Rule" id="MF_00023"/>
    </source>
</evidence>
<dbReference type="HAMAP" id="MF_00023">
    <property type="entry name" value="SmpB"/>
    <property type="match status" value="1"/>
</dbReference>